<protein>
    <submittedName>
        <fullName evidence="1">Parasitic phase-specific protein psp-1</fullName>
    </submittedName>
</protein>
<keyword evidence="2" id="KW-1185">Reference proteome</keyword>
<reference evidence="1 2" key="1">
    <citation type="journal article" date="2020" name="Phytopathology">
        <title>Genome Sequence Resources of Colletotrichum truncatum, C. plurivorum, C. musicola, and C. sojae: Four Species Pathogenic to Soybean (Glycine max).</title>
        <authorList>
            <person name="Rogerio F."/>
            <person name="Boufleur T.R."/>
            <person name="Ciampi-Guillardi M."/>
            <person name="Sukno S.A."/>
            <person name="Thon M.R."/>
            <person name="Massola Junior N.S."/>
            <person name="Baroncelli R."/>
        </authorList>
    </citation>
    <scope>NUCLEOTIDE SEQUENCE [LARGE SCALE GENOMIC DNA]</scope>
    <source>
        <strain evidence="1 2">CMES1059</strain>
    </source>
</reference>
<proteinExistence type="predicted"/>
<comment type="caution">
    <text evidence="1">The sequence shown here is derived from an EMBL/GenBank/DDBJ whole genome shotgun (WGS) entry which is preliminary data.</text>
</comment>
<dbReference type="Proteomes" id="UP000805649">
    <property type="component" value="Unassembled WGS sequence"/>
</dbReference>
<sequence length="304" mass="33985">MADMALPDGLVAFGPNANCTLNQSPLEWSLLRYKPSIPANVFFLAAFGLCLAIHIVQGFWLKTWGFLISMACGCIMEIVGYIGRILLYDNPFGFPGFLMQIICITIAPVFYCAAIYVVIAQTIVYLDASISRFQPRLLYQVFIPCDIISLILQAIGGALSVVADSKNDIHRGEQISLAGLIFQVVALGCFTIIFVEYLYCFYRSTSNSILLAKSRLFLGFLLLAVLFILIRCVYRIIELKEGYFSEIFRDEPLFIALESCLMLASAFCLNIGHPGLFFPQYREIKGESTQYPLVPVKIKTHTGK</sequence>
<evidence type="ECO:0000313" key="2">
    <source>
        <dbReference type="Proteomes" id="UP000805649"/>
    </source>
</evidence>
<organism evidence="1 2">
    <name type="scientific">Colletotrichum truncatum</name>
    <name type="common">Anthracnose fungus</name>
    <name type="synonym">Colletotrichum capsici</name>
    <dbReference type="NCBI Taxonomy" id="5467"/>
    <lineage>
        <taxon>Eukaryota</taxon>
        <taxon>Fungi</taxon>
        <taxon>Dikarya</taxon>
        <taxon>Ascomycota</taxon>
        <taxon>Pezizomycotina</taxon>
        <taxon>Sordariomycetes</taxon>
        <taxon>Hypocreomycetidae</taxon>
        <taxon>Glomerellales</taxon>
        <taxon>Glomerellaceae</taxon>
        <taxon>Colletotrichum</taxon>
        <taxon>Colletotrichum truncatum species complex</taxon>
    </lineage>
</organism>
<evidence type="ECO:0000313" key="1">
    <source>
        <dbReference type="EMBL" id="KAL0944558.1"/>
    </source>
</evidence>
<accession>A0ACC3ZKB4</accession>
<dbReference type="EMBL" id="VUJX02000001">
    <property type="protein sequence ID" value="KAL0944558.1"/>
    <property type="molecule type" value="Genomic_DNA"/>
</dbReference>
<gene>
    <name evidence="1" type="ORF">CTRU02_202445</name>
</gene>
<name>A0ACC3ZKB4_COLTU</name>